<dbReference type="InterPro" id="IPR041602">
    <property type="entry name" value="Quercetinase_C"/>
</dbReference>
<feature type="binding site" evidence="2">
    <location>
        <position position="58"/>
    </location>
    <ligand>
        <name>Fe cation</name>
        <dbReference type="ChEBI" id="CHEBI:24875"/>
    </ligand>
</feature>
<comment type="caution">
    <text evidence="6">The sequence shown here is derived from an EMBL/GenBank/DDBJ whole genome shotgun (WGS) entry which is preliminary data.</text>
</comment>
<organism evidence="6 7">
    <name type="scientific">Hydrobacter penzbergensis</name>
    <dbReference type="NCBI Taxonomy" id="1235997"/>
    <lineage>
        <taxon>Bacteria</taxon>
        <taxon>Pseudomonadati</taxon>
        <taxon>Bacteroidota</taxon>
        <taxon>Chitinophagia</taxon>
        <taxon>Chitinophagales</taxon>
        <taxon>Chitinophagaceae</taxon>
        <taxon>Hydrobacter</taxon>
    </lineage>
</organism>
<keyword evidence="2" id="KW-0408">Iron</keyword>
<reference evidence="6 7" key="1">
    <citation type="submission" date="2016-10" db="EMBL/GenBank/DDBJ databases">
        <authorList>
            <person name="Varghese N."/>
            <person name="Submissions S."/>
        </authorList>
    </citation>
    <scope>NUCLEOTIDE SEQUENCE [LARGE SCALE GENOMIC DNA]</scope>
    <source>
        <strain evidence="6 7">DSM 25353</strain>
    </source>
</reference>
<dbReference type="Proteomes" id="UP000198711">
    <property type="component" value="Unassembled WGS sequence"/>
</dbReference>
<feature type="domain" description="Pirin N-terminal" evidence="4">
    <location>
        <begin position="13"/>
        <end position="120"/>
    </location>
</feature>
<dbReference type="Pfam" id="PF02678">
    <property type="entry name" value="Pirin"/>
    <property type="match status" value="1"/>
</dbReference>
<protein>
    <recommendedName>
        <fullName evidence="8">Pirin family protein</fullName>
    </recommendedName>
</protein>
<dbReference type="InterPro" id="IPR003829">
    <property type="entry name" value="Pirin_N_dom"/>
</dbReference>
<dbReference type="PANTHER" id="PTHR43212:SF3">
    <property type="entry name" value="QUERCETIN 2,3-DIOXYGENASE"/>
    <property type="match status" value="1"/>
</dbReference>
<keyword evidence="2" id="KW-0479">Metal-binding</keyword>
<feature type="binding site" evidence="2">
    <location>
        <position position="104"/>
    </location>
    <ligand>
        <name>Fe cation</name>
        <dbReference type="ChEBI" id="CHEBI:24875"/>
    </ligand>
</feature>
<dbReference type="InterPro" id="IPR014710">
    <property type="entry name" value="RmlC-like_jellyroll"/>
</dbReference>
<dbReference type="Gene3D" id="2.60.120.10">
    <property type="entry name" value="Jelly Rolls"/>
    <property type="match status" value="2"/>
</dbReference>
<evidence type="ECO:0000256" key="3">
    <source>
        <dbReference type="RuleBase" id="RU003457"/>
    </source>
</evidence>
<proteinExistence type="inferred from homology"/>
<feature type="domain" description="Quercetin 2,3-dioxygenase C-terminal cupin" evidence="5">
    <location>
        <begin position="148"/>
        <end position="233"/>
    </location>
</feature>
<dbReference type="GO" id="GO:0046872">
    <property type="term" value="F:metal ion binding"/>
    <property type="evidence" value="ECO:0007669"/>
    <property type="project" value="UniProtKB-KW"/>
</dbReference>
<dbReference type="SUPFAM" id="SSF51182">
    <property type="entry name" value="RmlC-like cupins"/>
    <property type="match status" value="1"/>
</dbReference>
<dbReference type="InterPro" id="IPR012093">
    <property type="entry name" value="Pirin"/>
</dbReference>
<feature type="binding site" evidence="2">
    <location>
        <position position="102"/>
    </location>
    <ligand>
        <name>Fe cation</name>
        <dbReference type="ChEBI" id="CHEBI:24875"/>
    </ligand>
</feature>
<dbReference type="AlphaFoldDB" id="A0A8X8IH23"/>
<name>A0A8X8IH23_9BACT</name>
<evidence type="ECO:0000259" key="5">
    <source>
        <dbReference type="Pfam" id="PF17954"/>
    </source>
</evidence>
<accession>A0A8X8IH23</accession>
<evidence type="ECO:0000313" key="7">
    <source>
        <dbReference type="Proteomes" id="UP000198711"/>
    </source>
</evidence>
<dbReference type="PANTHER" id="PTHR43212">
    <property type="entry name" value="QUERCETIN 2,3-DIOXYGENASE"/>
    <property type="match status" value="1"/>
</dbReference>
<dbReference type="Pfam" id="PF17954">
    <property type="entry name" value="Pirin_C_2"/>
    <property type="match status" value="1"/>
</dbReference>
<dbReference type="InterPro" id="IPR011051">
    <property type="entry name" value="RmlC_Cupin_sf"/>
</dbReference>
<sequence>MKTILHKANTRGHANFGWLNSFHTFSFGQYRNAERNHFGALRVLNDDTVEKGMGFGKHPHENMEIVSIPLYGDLHHSDSTGRSEIIREHDVQIMSAGTGIAHSEMNANKDKAVKFLQIWVFPKNYNIEPRYEQKTFNPANRQNQVLTVVAPDDEKAVWINQDAWFSLANLSNGFETSYNWHSKNSGVYAFLIKGNATINGQELEERDGLGIWDTADPLQIKAGSDAELLLIEVPMELEAA</sequence>
<evidence type="ECO:0000256" key="2">
    <source>
        <dbReference type="PIRSR" id="PIRSR006232-1"/>
    </source>
</evidence>
<dbReference type="EMBL" id="FNNO01000010">
    <property type="protein sequence ID" value="SDX18863.1"/>
    <property type="molecule type" value="Genomic_DNA"/>
</dbReference>
<comment type="similarity">
    <text evidence="1 3">Belongs to the pirin family.</text>
</comment>
<evidence type="ECO:0000256" key="1">
    <source>
        <dbReference type="ARBA" id="ARBA00008416"/>
    </source>
</evidence>
<gene>
    <name evidence="6" type="ORF">SAMN05444410_11090</name>
</gene>
<evidence type="ECO:0000313" key="6">
    <source>
        <dbReference type="EMBL" id="SDX18863.1"/>
    </source>
</evidence>
<evidence type="ECO:0008006" key="8">
    <source>
        <dbReference type="Google" id="ProtNLM"/>
    </source>
</evidence>
<dbReference type="RefSeq" id="WP_092724340.1">
    <property type="nucleotide sequence ID" value="NZ_FNNO01000010.1"/>
</dbReference>
<comment type="cofactor">
    <cofactor evidence="2">
        <name>Fe cation</name>
        <dbReference type="ChEBI" id="CHEBI:24875"/>
    </cofactor>
    <text evidence="2">Binds 1 Fe cation per subunit.</text>
</comment>
<feature type="binding site" evidence="2">
    <location>
        <position position="60"/>
    </location>
    <ligand>
        <name>Fe cation</name>
        <dbReference type="ChEBI" id="CHEBI:24875"/>
    </ligand>
</feature>
<dbReference type="CDD" id="cd02910">
    <property type="entry name" value="cupin_Yhhw_N"/>
    <property type="match status" value="1"/>
</dbReference>
<evidence type="ECO:0000259" key="4">
    <source>
        <dbReference type="Pfam" id="PF02678"/>
    </source>
</evidence>
<keyword evidence="7" id="KW-1185">Reference proteome</keyword>
<dbReference type="PIRSF" id="PIRSF006232">
    <property type="entry name" value="Pirin"/>
    <property type="match status" value="1"/>
</dbReference>